<evidence type="ECO:0000313" key="4">
    <source>
        <dbReference type="Proteomes" id="UP001230807"/>
    </source>
</evidence>
<organism evidence="3 4">
    <name type="scientific">Exiguobacterium mexicanum</name>
    <dbReference type="NCBI Taxonomy" id="340146"/>
    <lineage>
        <taxon>Bacteria</taxon>
        <taxon>Bacillati</taxon>
        <taxon>Bacillota</taxon>
        <taxon>Bacilli</taxon>
        <taxon>Bacillales</taxon>
        <taxon>Bacillales Family XII. Incertae Sedis</taxon>
        <taxon>Exiguobacterium</taxon>
    </lineage>
</organism>
<dbReference type="SUPFAM" id="SSF56784">
    <property type="entry name" value="HAD-like"/>
    <property type="match status" value="1"/>
</dbReference>
<name>A0ABT7MR96_9BACL</name>
<keyword evidence="4" id="KW-1185">Reference proteome</keyword>
<comment type="caution">
    <text evidence="3">The sequence shown here is derived from an EMBL/GenBank/DDBJ whole genome shotgun (WGS) entry which is preliminary data.</text>
</comment>
<dbReference type="Proteomes" id="UP001230807">
    <property type="component" value="Unassembled WGS sequence"/>
</dbReference>
<dbReference type="InterPro" id="IPR036412">
    <property type="entry name" value="HAD-like_sf"/>
</dbReference>
<dbReference type="PANTHER" id="PTHR10000">
    <property type="entry name" value="PHOSPHOSERINE PHOSPHATASE"/>
    <property type="match status" value="1"/>
</dbReference>
<evidence type="ECO:0000259" key="2">
    <source>
        <dbReference type="Pfam" id="PF05116"/>
    </source>
</evidence>
<dbReference type="PROSITE" id="PS01229">
    <property type="entry name" value="COF_2"/>
    <property type="match status" value="1"/>
</dbReference>
<proteinExistence type="predicted"/>
<gene>
    <name evidence="3" type="ORF">QR695_12075</name>
</gene>
<dbReference type="Gene3D" id="3.40.50.1000">
    <property type="entry name" value="HAD superfamily/HAD-like"/>
    <property type="match status" value="1"/>
</dbReference>
<dbReference type="RefSeq" id="WP_286038460.1">
    <property type="nucleotide sequence ID" value="NZ_CP183077.1"/>
</dbReference>
<dbReference type="SFLD" id="SFLDS00003">
    <property type="entry name" value="Haloacid_Dehalogenase"/>
    <property type="match status" value="1"/>
</dbReference>
<dbReference type="PANTHER" id="PTHR10000:SF57">
    <property type="entry name" value="KANOSAMINE-6-PHOSPHATE PHOSPHATASE"/>
    <property type="match status" value="1"/>
</dbReference>
<feature type="domain" description="Sucrose phosphatase-like" evidence="2">
    <location>
        <begin position="10"/>
        <end position="257"/>
    </location>
</feature>
<dbReference type="EMBL" id="JASWER010000010">
    <property type="protein sequence ID" value="MDL5377736.1"/>
    <property type="molecule type" value="Genomic_DNA"/>
</dbReference>
<dbReference type="SFLD" id="SFLDG01140">
    <property type="entry name" value="C2.B:_Phosphomannomutase_and_P"/>
    <property type="match status" value="1"/>
</dbReference>
<sequence length="262" mass="29879">MKRFKEEGDTLICFDFDETYFPHACSVDQLERLRQLEDFLDVQSHRFSTMWVTGSSLETIRDKMARADMRYFPHRIAASLGTELYQVTASGQLELDSGYSSRFPDDFSDRVTQVVDRIGRTLTIEPQTNLGTSDWMHNYYYFGERSDEIEHIRCIAHDFGIAVNVSRCNPLAGDPADAYDIDFIPQGAVKIAVVDYVCDRYTFQTEHAYAFGDSGNDLGMLRYVGNGYVLGNGTEEAKREHGRVTEGMYADGILEVLHRVVR</sequence>
<evidence type="ECO:0000313" key="3">
    <source>
        <dbReference type="EMBL" id="MDL5377736.1"/>
    </source>
</evidence>
<dbReference type="SFLD" id="SFLDG01141">
    <property type="entry name" value="C2.B.1:_Sucrose_Phosphatase_Li"/>
    <property type="match status" value="1"/>
</dbReference>
<dbReference type="InterPro" id="IPR023214">
    <property type="entry name" value="HAD_sf"/>
</dbReference>
<keyword evidence="1 3" id="KW-0378">Hydrolase</keyword>
<dbReference type="Gene3D" id="3.30.70.1410">
    <property type="entry name" value="yhjk (haloacid dehalogenase-like hydrolase protein) domain"/>
    <property type="match status" value="1"/>
</dbReference>
<dbReference type="InterPro" id="IPR006380">
    <property type="entry name" value="SPP-like_dom"/>
</dbReference>
<evidence type="ECO:0000256" key="1">
    <source>
        <dbReference type="ARBA" id="ARBA00022801"/>
    </source>
</evidence>
<dbReference type="Pfam" id="PF05116">
    <property type="entry name" value="S6PP"/>
    <property type="match status" value="1"/>
</dbReference>
<accession>A0ABT7MR96</accession>
<dbReference type="GO" id="GO:0016787">
    <property type="term" value="F:hydrolase activity"/>
    <property type="evidence" value="ECO:0007669"/>
    <property type="project" value="UniProtKB-KW"/>
</dbReference>
<reference evidence="3 4" key="1">
    <citation type="submission" date="2023-06" db="EMBL/GenBank/DDBJ databases">
        <title>Influencing factors and mechanism of Cr(VI) reduction by facultative anaerobic Exiguobacterium sp. PY14.</title>
        <authorList>
            <person name="Zou L."/>
        </authorList>
    </citation>
    <scope>NUCLEOTIDE SEQUENCE [LARGE SCALE GENOMIC DNA]</scope>
    <source>
        <strain evidence="3 4">PY14</strain>
    </source>
</reference>
<protein>
    <submittedName>
        <fullName evidence="3">HAD family hydrolase</fullName>
    </submittedName>
</protein>